<evidence type="ECO:0000256" key="1">
    <source>
        <dbReference type="ARBA" id="ARBA00004888"/>
    </source>
</evidence>
<evidence type="ECO:0000256" key="5">
    <source>
        <dbReference type="RuleBase" id="RU362007"/>
    </source>
</evidence>
<keyword evidence="5" id="KW-0418">Kinase</keyword>
<dbReference type="GO" id="GO:0008865">
    <property type="term" value="F:fructokinase activity"/>
    <property type="evidence" value="ECO:0007669"/>
    <property type="project" value="TreeGrafter"/>
</dbReference>
<dbReference type="GO" id="GO:0004340">
    <property type="term" value="F:glucokinase activity"/>
    <property type="evidence" value="ECO:0007669"/>
    <property type="project" value="TreeGrafter"/>
</dbReference>
<name>A0AAN9BG13_9CAEN</name>
<evidence type="ECO:0000256" key="3">
    <source>
        <dbReference type="ARBA" id="ARBA00023152"/>
    </source>
</evidence>
<evidence type="ECO:0000256" key="2">
    <source>
        <dbReference type="ARBA" id="ARBA00005028"/>
    </source>
</evidence>
<dbReference type="GO" id="GO:0006006">
    <property type="term" value="P:glucose metabolic process"/>
    <property type="evidence" value="ECO:0007669"/>
    <property type="project" value="TreeGrafter"/>
</dbReference>
<dbReference type="InterPro" id="IPR022673">
    <property type="entry name" value="Hexokinase_C"/>
</dbReference>
<protein>
    <recommendedName>
        <fullName evidence="5">Phosphotransferase</fullName>
        <ecNumber evidence="5">2.7.1.-</ecNumber>
    </recommendedName>
</protein>
<dbReference type="GO" id="GO:0005739">
    <property type="term" value="C:mitochondrion"/>
    <property type="evidence" value="ECO:0007669"/>
    <property type="project" value="TreeGrafter"/>
</dbReference>
<dbReference type="InterPro" id="IPR001312">
    <property type="entry name" value="Hexokinase"/>
</dbReference>
<dbReference type="PANTHER" id="PTHR19443:SF16">
    <property type="entry name" value="HEXOKINASE TYPE 1-RELATED"/>
    <property type="match status" value="1"/>
</dbReference>
<keyword evidence="3 5" id="KW-0324">Glycolysis</keyword>
<keyword evidence="5" id="KW-0808">Transferase</keyword>
<dbReference type="SUPFAM" id="SSF53067">
    <property type="entry name" value="Actin-like ATPase domain"/>
    <property type="match status" value="1"/>
</dbReference>
<comment type="similarity">
    <text evidence="5">Belongs to the hexokinase family.</text>
</comment>
<dbReference type="AlphaFoldDB" id="A0AAN9BG13"/>
<dbReference type="PRINTS" id="PR00475">
    <property type="entry name" value="HEXOKINASE"/>
</dbReference>
<dbReference type="Proteomes" id="UP001374579">
    <property type="component" value="Unassembled WGS sequence"/>
</dbReference>
<evidence type="ECO:0000259" key="6">
    <source>
        <dbReference type="Pfam" id="PF03727"/>
    </source>
</evidence>
<proteinExistence type="inferred from homology"/>
<gene>
    <name evidence="7" type="ORF">V1264_016844</name>
</gene>
<dbReference type="GO" id="GO:0005536">
    <property type="term" value="F:D-glucose binding"/>
    <property type="evidence" value="ECO:0007669"/>
    <property type="project" value="InterPro"/>
</dbReference>
<dbReference type="GO" id="GO:0005829">
    <property type="term" value="C:cytosol"/>
    <property type="evidence" value="ECO:0007669"/>
    <property type="project" value="TreeGrafter"/>
</dbReference>
<keyword evidence="5" id="KW-0547">Nucleotide-binding</keyword>
<dbReference type="EMBL" id="JBAMIC010000007">
    <property type="protein sequence ID" value="KAK7105473.1"/>
    <property type="molecule type" value="Genomic_DNA"/>
</dbReference>
<comment type="pathway">
    <text evidence="1">Carbohydrate degradation; glycolysis; D-glyceraldehyde 3-phosphate and glycerone phosphate from D-glucose: step 1/4.</text>
</comment>
<evidence type="ECO:0000313" key="8">
    <source>
        <dbReference type="Proteomes" id="UP001374579"/>
    </source>
</evidence>
<reference evidence="7 8" key="1">
    <citation type="submission" date="2024-02" db="EMBL/GenBank/DDBJ databases">
        <title>Chromosome-scale genome assembly of the rough periwinkle Littorina saxatilis.</title>
        <authorList>
            <person name="De Jode A."/>
            <person name="Faria R."/>
            <person name="Formenti G."/>
            <person name="Sims Y."/>
            <person name="Smith T.P."/>
            <person name="Tracey A."/>
            <person name="Wood J.M.D."/>
            <person name="Zagrodzka Z.B."/>
            <person name="Johannesson K."/>
            <person name="Butlin R.K."/>
            <person name="Leder E.H."/>
        </authorList>
    </citation>
    <scope>NUCLEOTIDE SEQUENCE [LARGE SCALE GENOMIC DNA]</scope>
    <source>
        <strain evidence="7">Snail1</strain>
        <tissue evidence="7">Muscle</tissue>
    </source>
</reference>
<dbReference type="GO" id="GO:0001678">
    <property type="term" value="P:intracellular glucose homeostasis"/>
    <property type="evidence" value="ECO:0007669"/>
    <property type="project" value="InterPro"/>
</dbReference>
<dbReference type="Pfam" id="PF03727">
    <property type="entry name" value="Hexokinase_2"/>
    <property type="match status" value="1"/>
</dbReference>
<keyword evidence="5" id="KW-0067">ATP-binding</keyword>
<feature type="domain" description="Hexokinase C-terminal" evidence="6">
    <location>
        <begin position="7"/>
        <end position="111"/>
    </location>
</feature>
<sequence>MDQDCVRTRDLLVQLHFDNIGDNDCKLVKSVCRIVLHRAAYLAAAALAALIQHVQQHDVTIAIDGSLWRYHHRFKQQMEARTRELVEPKYKVKFLSLLDGSGIGAALTTAVSLQSSFDTVHPTHDDQIFCSAENSCAAAGHTEL</sequence>
<dbReference type="InterPro" id="IPR043129">
    <property type="entry name" value="ATPase_NBD"/>
</dbReference>
<comment type="pathway">
    <text evidence="2">Carbohydrate metabolism; hexose metabolism.</text>
</comment>
<dbReference type="Gene3D" id="3.40.367.20">
    <property type="match status" value="1"/>
</dbReference>
<keyword evidence="8" id="KW-1185">Reference proteome</keyword>
<dbReference type="PANTHER" id="PTHR19443">
    <property type="entry name" value="HEXOKINASE"/>
    <property type="match status" value="1"/>
</dbReference>
<dbReference type="GO" id="GO:0005524">
    <property type="term" value="F:ATP binding"/>
    <property type="evidence" value="ECO:0007669"/>
    <property type="project" value="UniProtKB-UniRule"/>
</dbReference>
<dbReference type="GO" id="GO:0006096">
    <property type="term" value="P:glycolytic process"/>
    <property type="evidence" value="ECO:0007669"/>
    <property type="project" value="UniProtKB-KW"/>
</dbReference>
<dbReference type="PROSITE" id="PS51748">
    <property type="entry name" value="HEXOKINASE_2"/>
    <property type="match status" value="1"/>
</dbReference>
<evidence type="ECO:0000313" key="7">
    <source>
        <dbReference type="EMBL" id="KAK7105473.1"/>
    </source>
</evidence>
<accession>A0AAN9BG13</accession>
<evidence type="ECO:0000256" key="4">
    <source>
        <dbReference type="ARBA" id="ARBA00044613"/>
    </source>
</evidence>
<dbReference type="EC" id="2.7.1.-" evidence="5"/>
<organism evidence="7 8">
    <name type="scientific">Littorina saxatilis</name>
    <dbReference type="NCBI Taxonomy" id="31220"/>
    <lineage>
        <taxon>Eukaryota</taxon>
        <taxon>Metazoa</taxon>
        <taxon>Spiralia</taxon>
        <taxon>Lophotrochozoa</taxon>
        <taxon>Mollusca</taxon>
        <taxon>Gastropoda</taxon>
        <taxon>Caenogastropoda</taxon>
        <taxon>Littorinimorpha</taxon>
        <taxon>Littorinoidea</taxon>
        <taxon>Littorinidae</taxon>
        <taxon>Littorina</taxon>
    </lineage>
</organism>
<comment type="caution">
    <text evidence="7">The sequence shown here is derived from an EMBL/GenBank/DDBJ whole genome shotgun (WGS) entry which is preliminary data.</text>
</comment>
<comment type="catalytic activity">
    <reaction evidence="4">
        <text>a D-hexose + ATP = a D-hexose 6-phosphate + ADP + H(+)</text>
        <dbReference type="Rhea" id="RHEA:22740"/>
        <dbReference type="ChEBI" id="CHEBI:4194"/>
        <dbReference type="ChEBI" id="CHEBI:15378"/>
        <dbReference type="ChEBI" id="CHEBI:30616"/>
        <dbReference type="ChEBI" id="CHEBI:229467"/>
        <dbReference type="ChEBI" id="CHEBI:456216"/>
        <dbReference type="EC" id="2.7.1.1"/>
    </reaction>
    <physiologicalReaction direction="left-to-right" evidence="4">
        <dbReference type="Rhea" id="RHEA:22741"/>
    </physiologicalReaction>
</comment>